<dbReference type="CDD" id="cd00170">
    <property type="entry name" value="SEC14"/>
    <property type="match status" value="1"/>
</dbReference>
<dbReference type="InterPro" id="IPR036273">
    <property type="entry name" value="CRAL/TRIO_N_dom_sf"/>
</dbReference>
<dbReference type="InterPro" id="IPR051064">
    <property type="entry name" value="SEC14/CRAL-TRIO_domain"/>
</dbReference>
<name>A0A2L2YMD0_PARTP</name>
<dbReference type="InterPro" id="IPR036598">
    <property type="entry name" value="GOLD_dom_sf"/>
</dbReference>
<feature type="domain" description="GOLD" evidence="2">
    <location>
        <begin position="270"/>
        <end position="388"/>
    </location>
</feature>
<dbReference type="InterPro" id="IPR036865">
    <property type="entry name" value="CRAL-TRIO_dom_sf"/>
</dbReference>
<dbReference type="InterPro" id="IPR001251">
    <property type="entry name" value="CRAL-TRIO_dom"/>
</dbReference>
<dbReference type="PANTHER" id="PTHR23324">
    <property type="entry name" value="SEC14 RELATED PROTEIN"/>
    <property type="match status" value="1"/>
</dbReference>
<reference evidence="3" key="1">
    <citation type="journal article" date="2016" name="Mol. Ecol. Resour.">
        <title>Evaluation of the impact of RNA preservation methods of spiders for de novo transcriptome assembly.</title>
        <authorList>
            <person name="Kono N."/>
            <person name="Nakamura H."/>
            <person name="Ito Y."/>
            <person name="Tomita M."/>
            <person name="Arakawa K."/>
        </authorList>
    </citation>
    <scope>NUCLEOTIDE SEQUENCE</scope>
    <source>
        <tissue evidence="3">Whole body</tissue>
    </source>
</reference>
<dbReference type="SMART" id="SM01100">
    <property type="entry name" value="CRAL_TRIO_N"/>
    <property type="match status" value="1"/>
</dbReference>
<evidence type="ECO:0000259" key="2">
    <source>
        <dbReference type="PROSITE" id="PS50866"/>
    </source>
</evidence>
<organism evidence="3">
    <name type="scientific">Parasteatoda tepidariorum</name>
    <name type="common">Common house spider</name>
    <name type="synonym">Achaearanea tepidariorum</name>
    <dbReference type="NCBI Taxonomy" id="114398"/>
    <lineage>
        <taxon>Eukaryota</taxon>
        <taxon>Metazoa</taxon>
        <taxon>Ecdysozoa</taxon>
        <taxon>Arthropoda</taxon>
        <taxon>Chelicerata</taxon>
        <taxon>Arachnida</taxon>
        <taxon>Araneae</taxon>
        <taxon>Araneomorphae</taxon>
        <taxon>Entelegynae</taxon>
        <taxon>Araneoidea</taxon>
        <taxon>Theridiidae</taxon>
        <taxon>Parasteatoda</taxon>
    </lineage>
</organism>
<evidence type="ECO:0000259" key="1">
    <source>
        <dbReference type="PROSITE" id="PS50191"/>
    </source>
</evidence>
<dbReference type="InterPro" id="IPR009038">
    <property type="entry name" value="GOLD_dom"/>
</dbReference>
<dbReference type="Gene3D" id="2.60.120.680">
    <property type="entry name" value="GOLD domain"/>
    <property type="match status" value="1"/>
</dbReference>
<dbReference type="PANTHER" id="PTHR23324:SF83">
    <property type="entry name" value="SEC14-LIKE PROTEIN 2"/>
    <property type="match status" value="1"/>
</dbReference>
<dbReference type="Pfam" id="PF03765">
    <property type="entry name" value="CRAL_TRIO_N"/>
    <property type="match status" value="1"/>
</dbReference>
<dbReference type="Pfam" id="PF00650">
    <property type="entry name" value="CRAL_TRIO"/>
    <property type="match status" value="1"/>
</dbReference>
<dbReference type="PROSITE" id="PS50866">
    <property type="entry name" value="GOLD"/>
    <property type="match status" value="1"/>
</dbReference>
<accession>A0A2L2YMD0</accession>
<dbReference type="SUPFAM" id="SSF46938">
    <property type="entry name" value="CRAL/TRIO N-terminal domain"/>
    <property type="match status" value="1"/>
</dbReference>
<dbReference type="SMART" id="SM00516">
    <property type="entry name" value="SEC14"/>
    <property type="match status" value="1"/>
</dbReference>
<dbReference type="GO" id="GO:0005737">
    <property type="term" value="C:cytoplasm"/>
    <property type="evidence" value="ECO:0007669"/>
    <property type="project" value="TreeGrafter"/>
</dbReference>
<dbReference type="SUPFAM" id="SSF52087">
    <property type="entry name" value="CRAL/TRIO domain"/>
    <property type="match status" value="1"/>
</dbReference>
<evidence type="ECO:0000313" key="3">
    <source>
        <dbReference type="EMBL" id="LAA09281.1"/>
    </source>
</evidence>
<dbReference type="PRINTS" id="PR00180">
    <property type="entry name" value="CRETINALDHBP"/>
</dbReference>
<proteinExistence type="evidence at transcript level"/>
<dbReference type="EMBL" id="IAAA01031564">
    <property type="protein sequence ID" value="LAA09281.1"/>
    <property type="molecule type" value="mRNA"/>
</dbReference>
<sequence>MTVTEILGPDVEIKIQDFKKRFTKEMELSMYEDKFMFYRFLKARDFNFDQAESMLRKHLEWRKEFKIDKIMTEPFKLDKVEEYITQCYIGNTKEGSIIKYFAYGKMDFKGWRMSSKWSDRIKSTIKLTEHEKAALDKQVEKTGNYLLGSTYIIDMKDFSFATATDKHLISEIIYLLNIYQDNYPERLQNVFLINVSSYFVLVFSILKSFLSVGLIAKISIYSSPADWKPELLKYIDAEILPAFLGGNKTDPDGDPLCKSFVHHGGKIPAELCIHKSKNSIAKSKDAKKLILPRATFSEIEVEVKEPGSLIEWEFEIKCRDIGFGLFLKERDDEGKEKINALVPLLRLDTDEFSETGVYKCEKPGTYVMLFDNSYSWVRSKEIYYKAAVVSPKDCDKKLTN</sequence>
<dbReference type="AlphaFoldDB" id="A0A2L2YMD0"/>
<dbReference type="Gene3D" id="3.40.525.10">
    <property type="entry name" value="CRAL-TRIO lipid binding domain"/>
    <property type="match status" value="1"/>
</dbReference>
<dbReference type="SUPFAM" id="SSF101576">
    <property type="entry name" value="Supernatant protein factor (SPF), C-terminal domain"/>
    <property type="match status" value="1"/>
</dbReference>
<dbReference type="PROSITE" id="PS50191">
    <property type="entry name" value="CRAL_TRIO"/>
    <property type="match status" value="1"/>
</dbReference>
<dbReference type="InterPro" id="IPR011074">
    <property type="entry name" value="CRAL/TRIO_N_dom"/>
</dbReference>
<protein>
    <submittedName>
        <fullName evidence="3">SEC14-like protein 2</fullName>
    </submittedName>
</protein>
<dbReference type="OrthoDB" id="1434354at2759"/>
<feature type="domain" description="CRAL-TRIO" evidence="1">
    <location>
        <begin position="76"/>
        <end position="252"/>
    </location>
</feature>